<keyword evidence="2" id="KW-0813">Transport</keyword>
<dbReference type="RefSeq" id="WP_229383372.1">
    <property type="nucleotide sequence ID" value="NZ_JAGTTN010000001.1"/>
</dbReference>
<dbReference type="GO" id="GO:0055085">
    <property type="term" value="P:transmembrane transport"/>
    <property type="evidence" value="ECO:0007669"/>
    <property type="project" value="UniProtKB-ARBA"/>
</dbReference>
<evidence type="ECO:0000313" key="6">
    <source>
        <dbReference type="EMBL" id="MCC2031492.1"/>
    </source>
</evidence>
<dbReference type="InterPro" id="IPR003439">
    <property type="entry name" value="ABC_transporter-like_ATP-bd"/>
</dbReference>
<dbReference type="SMART" id="SM00382">
    <property type="entry name" value="AAA"/>
    <property type="match status" value="1"/>
</dbReference>
<keyword evidence="3" id="KW-0547">Nucleotide-binding</keyword>
<dbReference type="PANTHER" id="PTHR43776">
    <property type="entry name" value="TRANSPORT ATP-BINDING PROTEIN"/>
    <property type="match status" value="1"/>
</dbReference>
<dbReference type="CDD" id="cd03257">
    <property type="entry name" value="ABC_NikE_OppD_transporters"/>
    <property type="match status" value="1"/>
</dbReference>
<dbReference type="InterPro" id="IPR027417">
    <property type="entry name" value="P-loop_NTPase"/>
</dbReference>
<dbReference type="InterPro" id="IPR003593">
    <property type="entry name" value="AAA+_ATPase"/>
</dbReference>
<dbReference type="EMBL" id="JAGTTN010000001">
    <property type="protein sequence ID" value="MCC2031492.1"/>
    <property type="molecule type" value="Genomic_DNA"/>
</dbReference>
<dbReference type="PANTHER" id="PTHR43776:SF7">
    <property type="entry name" value="D,D-DIPEPTIDE TRANSPORT ATP-BINDING PROTEIN DDPF-RELATED"/>
    <property type="match status" value="1"/>
</dbReference>
<feature type="domain" description="ABC transporter" evidence="5">
    <location>
        <begin position="6"/>
        <end position="255"/>
    </location>
</feature>
<name>A0A9X1LSS9_9MICO</name>
<dbReference type="GO" id="GO:0016887">
    <property type="term" value="F:ATP hydrolysis activity"/>
    <property type="evidence" value="ECO:0007669"/>
    <property type="project" value="InterPro"/>
</dbReference>
<comment type="caution">
    <text evidence="6">The sequence shown here is derived from an EMBL/GenBank/DDBJ whole genome shotgun (WGS) entry which is preliminary data.</text>
</comment>
<evidence type="ECO:0000256" key="2">
    <source>
        <dbReference type="ARBA" id="ARBA00022448"/>
    </source>
</evidence>
<evidence type="ECO:0000256" key="1">
    <source>
        <dbReference type="ARBA" id="ARBA00005417"/>
    </source>
</evidence>
<evidence type="ECO:0000256" key="3">
    <source>
        <dbReference type="ARBA" id="ARBA00022741"/>
    </source>
</evidence>
<gene>
    <name evidence="6" type="ORF">KEC57_04765</name>
</gene>
<dbReference type="AlphaFoldDB" id="A0A9X1LSS9"/>
<keyword evidence="7" id="KW-1185">Reference proteome</keyword>
<protein>
    <submittedName>
        <fullName evidence="6">ABC transporter ATP-binding protein</fullName>
    </submittedName>
</protein>
<dbReference type="Pfam" id="PF00005">
    <property type="entry name" value="ABC_tran"/>
    <property type="match status" value="1"/>
</dbReference>
<dbReference type="PROSITE" id="PS50893">
    <property type="entry name" value="ABC_TRANSPORTER_2"/>
    <property type="match status" value="1"/>
</dbReference>
<evidence type="ECO:0000259" key="5">
    <source>
        <dbReference type="PROSITE" id="PS50893"/>
    </source>
</evidence>
<proteinExistence type="inferred from homology"/>
<evidence type="ECO:0000256" key="4">
    <source>
        <dbReference type="ARBA" id="ARBA00022840"/>
    </source>
</evidence>
<reference evidence="6" key="1">
    <citation type="submission" date="2021-04" db="EMBL/GenBank/DDBJ databases">
        <title>Microbacterium tenobrionis sp. nov. and Microbacterium allomyrinae sp. nov., isolated from larvae of Tenobrio molitor and Allomyrina dichotoma, respectively.</title>
        <authorList>
            <person name="Lee S.D."/>
        </authorList>
    </citation>
    <scope>NUCLEOTIDE SEQUENCE</scope>
    <source>
        <strain evidence="6">BWT-G7</strain>
    </source>
</reference>
<dbReference type="InterPro" id="IPR050319">
    <property type="entry name" value="ABC_transp_ATP-bind"/>
</dbReference>
<dbReference type="SUPFAM" id="SSF52540">
    <property type="entry name" value="P-loop containing nucleoside triphosphate hydrolases"/>
    <property type="match status" value="1"/>
</dbReference>
<comment type="similarity">
    <text evidence="1">Belongs to the ABC transporter superfamily.</text>
</comment>
<dbReference type="Proteomes" id="UP001139354">
    <property type="component" value="Unassembled WGS sequence"/>
</dbReference>
<evidence type="ECO:0000313" key="7">
    <source>
        <dbReference type="Proteomes" id="UP001139354"/>
    </source>
</evidence>
<accession>A0A9X1LSS9</accession>
<sequence>MTEPIIELRDVHVRFKTRTSGLFQKSYVDALAGVSFTVERGRTLGIVGESGSGKSTAAKVLVGLEQPTSGEVVIAGETVTTFTGAVRNRLGRILSVVFQDPATALNSRMTIRDALMDPMQVHRIGSAASRDRRVRELIGLVGLPQSALDALPGQLSGGQRQRVAIARALALDPQVIVADEPTSALDVSVRAQILNLLTDLKNELGLGMVFISHDIQTVRYLSDEIAVMNKGRIVEYGDAAQIFDHPTDEYTRTLLGAAPSLLEPHNHA</sequence>
<dbReference type="PROSITE" id="PS00211">
    <property type="entry name" value="ABC_TRANSPORTER_1"/>
    <property type="match status" value="1"/>
</dbReference>
<organism evidence="6 7">
    <name type="scientific">Microbacterium allomyrinae</name>
    <dbReference type="NCBI Taxonomy" id="2830666"/>
    <lineage>
        <taxon>Bacteria</taxon>
        <taxon>Bacillati</taxon>
        <taxon>Actinomycetota</taxon>
        <taxon>Actinomycetes</taxon>
        <taxon>Micrococcales</taxon>
        <taxon>Microbacteriaceae</taxon>
        <taxon>Microbacterium</taxon>
    </lineage>
</organism>
<dbReference type="InterPro" id="IPR017871">
    <property type="entry name" value="ABC_transporter-like_CS"/>
</dbReference>
<dbReference type="Gene3D" id="3.40.50.300">
    <property type="entry name" value="P-loop containing nucleotide triphosphate hydrolases"/>
    <property type="match status" value="1"/>
</dbReference>
<dbReference type="GO" id="GO:0005524">
    <property type="term" value="F:ATP binding"/>
    <property type="evidence" value="ECO:0007669"/>
    <property type="project" value="UniProtKB-KW"/>
</dbReference>
<keyword evidence="4 6" id="KW-0067">ATP-binding</keyword>